<dbReference type="Gene3D" id="3.40.50.1110">
    <property type="entry name" value="SGNH hydrolase"/>
    <property type="match status" value="1"/>
</dbReference>
<name>A0ABV0C949_9GAMM</name>
<organism evidence="2 3">
    <name type="scientific">Stenotrophomonas hibiscicola</name>
    <dbReference type="NCBI Taxonomy" id="86189"/>
    <lineage>
        <taxon>Bacteria</taxon>
        <taxon>Pseudomonadati</taxon>
        <taxon>Pseudomonadota</taxon>
        <taxon>Gammaproteobacteria</taxon>
        <taxon>Lysobacterales</taxon>
        <taxon>Lysobacteraceae</taxon>
        <taxon>Stenotrophomonas</taxon>
        <taxon>Stenotrophomonas maltophilia group</taxon>
    </lineage>
</organism>
<dbReference type="CDD" id="cd01830">
    <property type="entry name" value="XynE_like"/>
    <property type="match status" value="1"/>
</dbReference>
<dbReference type="InterPro" id="IPR053140">
    <property type="entry name" value="GDSL_Rv0518-like"/>
</dbReference>
<dbReference type="InterPro" id="IPR013830">
    <property type="entry name" value="SGNH_hydro"/>
</dbReference>
<dbReference type="Pfam" id="PF13472">
    <property type="entry name" value="Lipase_GDSL_2"/>
    <property type="match status" value="1"/>
</dbReference>
<evidence type="ECO:0000259" key="1">
    <source>
        <dbReference type="Pfam" id="PF13472"/>
    </source>
</evidence>
<comment type="caution">
    <text evidence="2">The sequence shown here is derived from an EMBL/GenBank/DDBJ whole genome shotgun (WGS) entry which is preliminary data.</text>
</comment>
<feature type="domain" description="SGNH hydrolase-type esterase" evidence="1">
    <location>
        <begin position="265"/>
        <end position="454"/>
    </location>
</feature>
<dbReference type="PANTHER" id="PTHR43784:SF2">
    <property type="entry name" value="GDSL-LIKE LIPASE_ACYLHYDROLASE, PUTATIVE (AFU_ORTHOLOGUE AFUA_2G00820)-RELATED"/>
    <property type="match status" value="1"/>
</dbReference>
<sequence length="466" mass="50583">MRRTASSAPAAVDVPYRSRWHRVSTRASGISFQPHCKECCMPRFRNGKPYRRWLGCLFATLLCVAAPPLAAQEGRPPWSATWFAAQQDYGVTFPDNIVPPPPPVTLADQTVRMTVRLSRGGETLRVRFSNRFGKAPVTLEDLRIAPSMGADGIVLHKQRSLRFSGAARLTLAPGEERWSDRINLHVADQTELSVSLYVMAPTPVVTTHSVGLQTNYRAPGNQVGAALLRFADPMRAYYWLDAIDVAGNQPSAVPAAGGKPVVMVAFGDSITDGAGSTVDRNFRWPNLLDDRVRSAGLRKVSVVNGGIAGNRWLHDGVGPAGVSCFGHDVLAVSGASHAVLLLGINDIGIGQLYPPQAVSAAQLIDALRTSVQRARQRGIRVMLGTLLPYGGSGYFDAAGETKRQAVNDWIRAAQGVDGVIDFDRIMRDPQRPTHLRPSYDSGDHLHPSDAGYAAMADAFPIRWLQH</sequence>
<dbReference type="Proteomes" id="UP001400166">
    <property type="component" value="Unassembled WGS sequence"/>
</dbReference>
<accession>A0ABV0C949</accession>
<gene>
    <name evidence="2" type="ORF">ABE587_13805</name>
</gene>
<dbReference type="RefSeq" id="WP_346469891.1">
    <property type="nucleotide sequence ID" value="NZ_JBDJOF010000028.1"/>
</dbReference>
<evidence type="ECO:0000313" key="3">
    <source>
        <dbReference type="Proteomes" id="UP001400166"/>
    </source>
</evidence>
<dbReference type="InterPro" id="IPR036514">
    <property type="entry name" value="SGNH_hydro_sf"/>
</dbReference>
<dbReference type="PANTHER" id="PTHR43784">
    <property type="entry name" value="GDSL-LIKE LIPASE/ACYLHYDROLASE, PUTATIVE (AFU_ORTHOLOGUE AFUA_2G00820)-RELATED"/>
    <property type="match status" value="1"/>
</dbReference>
<evidence type="ECO:0000313" key="2">
    <source>
        <dbReference type="EMBL" id="MEN5390890.1"/>
    </source>
</evidence>
<dbReference type="GO" id="GO:0016787">
    <property type="term" value="F:hydrolase activity"/>
    <property type="evidence" value="ECO:0007669"/>
    <property type="project" value="UniProtKB-KW"/>
</dbReference>
<keyword evidence="2" id="KW-0378">Hydrolase</keyword>
<proteinExistence type="predicted"/>
<dbReference type="EMBL" id="JBDJOF010000028">
    <property type="protein sequence ID" value="MEN5390890.1"/>
    <property type="molecule type" value="Genomic_DNA"/>
</dbReference>
<protein>
    <submittedName>
        <fullName evidence="2">SGNH/GDSL hydrolase family protein</fullName>
    </submittedName>
</protein>
<keyword evidence="3" id="KW-1185">Reference proteome</keyword>
<reference evidence="2 3" key="1">
    <citation type="submission" date="2024-04" db="EMBL/GenBank/DDBJ databases">
        <title>WGS of bacteria from Torrens River.</title>
        <authorList>
            <person name="Wyrsch E.R."/>
            <person name="Drigo B."/>
        </authorList>
    </citation>
    <scope>NUCLEOTIDE SEQUENCE [LARGE SCALE GENOMIC DNA]</scope>
    <source>
        <strain evidence="2 3">TWI153</strain>
    </source>
</reference>
<dbReference type="SUPFAM" id="SSF52266">
    <property type="entry name" value="SGNH hydrolase"/>
    <property type="match status" value="1"/>
</dbReference>